<dbReference type="Pfam" id="PF02852">
    <property type="entry name" value="Pyr_redox_dim"/>
    <property type="match status" value="1"/>
</dbReference>
<dbReference type="SUPFAM" id="SSF55424">
    <property type="entry name" value="FAD/NAD-linked reductases, dimerisation (C-terminal) domain"/>
    <property type="match status" value="1"/>
</dbReference>
<reference evidence="9 10" key="1">
    <citation type="submission" date="2019-07" db="EMBL/GenBank/DDBJ databases">
        <title>Whole genome shotgun sequence of Actinotalea fermentans NBRC 105374.</title>
        <authorList>
            <person name="Hosoyama A."/>
            <person name="Uohara A."/>
            <person name="Ohji S."/>
            <person name="Ichikawa N."/>
        </authorList>
    </citation>
    <scope>NUCLEOTIDE SEQUENCE [LARGE SCALE GENOMIC DNA]</scope>
    <source>
        <strain evidence="9 10">NBRC 105374</strain>
    </source>
</reference>
<evidence type="ECO:0000256" key="6">
    <source>
        <dbReference type="PIRSR" id="PIRSR000350-4"/>
    </source>
</evidence>
<protein>
    <submittedName>
        <fullName evidence="9">Oxidoreductase</fullName>
    </submittedName>
</protein>
<name>A0A511YY72_9CELL</name>
<dbReference type="Pfam" id="PF07992">
    <property type="entry name" value="Pyr_redox_2"/>
    <property type="match status" value="1"/>
</dbReference>
<evidence type="ECO:0000313" key="10">
    <source>
        <dbReference type="Proteomes" id="UP000321484"/>
    </source>
</evidence>
<evidence type="ECO:0000256" key="4">
    <source>
        <dbReference type="ARBA" id="ARBA00023027"/>
    </source>
</evidence>
<comment type="cofactor">
    <cofactor evidence="5">
        <name>FAD</name>
        <dbReference type="ChEBI" id="CHEBI:57692"/>
    </cofactor>
    <text evidence="5">Binds 1 FAD per subunit.</text>
</comment>
<feature type="binding site" evidence="5">
    <location>
        <position position="283"/>
    </location>
    <ligand>
        <name>NAD(+)</name>
        <dbReference type="ChEBI" id="CHEBI:57540"/>
    </ligand>
</feature>
<evidence type="ECO:0000313" key="9">
    <source>
        <dbReference type="EMBL" id="GEN80154.1"/>
    </source>
</evidence>
<feature type="domain" description="FAD/NAD(P)-binding" evidence="8">
    <location>
        <begin position="20"/>
        <end position="335"/>
    </location>
</feature>
<evidence type="ECO:0000256" key="5">
    <source>
        <dbReference type="PIRSR" id="PIRSR000350-3"/>
    </source>
</evidence>
<accession>A0A511YY72</accession>
<keyword evidence="10" id="KW-1185">Reference proteome</keyword>
<dbReference type="PANTHER" id="PTHR22912:SF151">
    <property type="entry name" value="DIHYDROLIPOYL DEHYDROGENASE, MITOCHONDRIAL"/>
    <property type="match status" value="1"/>
</dbReference>
<dbReference type="Proteomes" id="UP000321484">
    <property type="component" value="Unassembled WGS sequence"/>
</dbReference>
<sequence>MTETTTPEPTTSEPTTLTVDVVVLGAGAVGENVADRAGRTGLSVAIVEEHLVGGECSYWACMPSKALLRPGAVLAQARAVAGAAGAVTGGVDVAATLASRDAIVHGWDDDSQVEWLDGVGIRLVRGRGRLAGPRRVAVTADDGAPVVLEARHAVVVATGSTPVLPDVPGLGDVEAWTSREATAVRDVPASLAIVGGGVVATEMATAFADLGARVTLLVRGDRLLPAFEPFAGEAVAASLAAMGVDVRLGARLARAARTDAGGAHLELADGAALDVERLLVATGRRPQTGDLGLETVGLEPGAPLAVDDAGCVSAVDGGWLWAAGDVTGRTNTTHQGKYDARVTGDAVAARFGPRAGDGPVDADGDDGWSPLRALADHAAMPQVVFTRPEVAAVGLTEDAARAAGLHVRAVDVPFSSVGGTTVFGTGPHDDGGAARIVVDEARRVIVGATFVGPEVAELLHAATIAVVGQVPLGRLWHAVPAYPTRSEIWLRLLEAYGL</sequence>
<feature type="binding site" evidence="5">
    <location>
        <begin position="195"/>
        <end position="202"/>
    </location>
    <ligand>
        <name>NAD(+)</name>
        <dbReference type="ChEBI" id="CHEBI:57540"/>
    </ligand>
</feature>
<evidence type="ECO:0000259" key="7">
    <source>
        <dbReference type="Pfam" id="PF02852"/>
    </source>
</evidence>
<keyword evidence="2" id="KW-0285">Flavoprotein</keyword>
<evidence type="ECO:0000259" key="8">
    <source>
        <dbReference type="Pfam" id="PF07992"/>
    </source>
</evidence>
<dbReference type="InterPro" id="IPR001100">
    <property type="entry name" value="Pyr_nuc-diS_OxRdtase"/>
</dbReference>
<dbReference type="PANTHER" id="PTHR22912">
    <property type="entry name" value="DISULFIDE OXIDOREDUCTASE"/>
    <property type="match status" value="1"/>
</dbReference>
<evidence type="ECO:0000256" key="2">
    <source>
        <dbReference type="ARBA" id="ARBA00022630"/>
    </source>
</evidence>
<dbReference type="InterPro" id="IPR004099">
    <property type="entry name" value="Pyr_nucl-diS_OxRdtase_dimer"/>
</dbReference>
<comment type="caution">
    <text evidence="9">The sequence shown here is derived from an EMBL/GenBank/DDBJ whole genome shotgun (WGS) entry which is preliminary data.</text>
</comment>
<keyword evidence="3 5" id="KW-0274">FAD</keyword>
<dbReference type="InterPro" id="IPR016156">
    <property type="entry name" value="FAD/NAD-linked_Rdtase_dimer_sf"/>
</dbReference>
<proteinExistence type="inferred from homology"/>
<keyword evidence="5" id="KW-0547">Nucleotide-binding</keyword>
<dbReference type="SUPFAM" id="SSF51905">
    <property type="entry name" value="FAD/NAD(P)-binding domain"/>
    <property type="match status" value="1"/>
</dbReference>
<dbReference type="AlphaFoldDB" id="A0A511YY72"/>
<feature type="disulfide bond" description="Redox-active" evidence="6">
    <location>
        <begin position="56"/>
        <end position="61"/>
    </location>
</feature>
<comment type="similarity">
    <text evidence="1">Belongs to the class-I pyridine nucleotide-disulfide oxidoreductase family.</text>
</comment>
<dbReference type="InterPro" id="IPR050151">
    <property type="entry name" value="Class-I_Pyr_Nuc-Dis_Oxidored"/>
</dbReference>
<organism evidence="9 10">
    <name type="scientific">Actinotalea fermentans</name>
    <dbReference type="NCBI Taxonomy" id="43671"/>
    <lineage>
        <taxon>Bacteria</taxon>
        <taxon>Bacillati</taxon>
        <taxon>Actinomycetota</taxon>
        <taxon>Actinomycetes</taxon>
        <taxon>Micrococcales</taxon>
        <taxon>Cellulomonadaceae</taxon>
        <taxon>Actinotalea</taxon>
    </lineage>
</organism>
<feature type="binding site" evidence="5">
    <location>
        <begin position="158"/>
        <end position="160"/>
    </location>
    <ligand>
        <name>FAD</name>
        <dbReference type="ChEBI" id="CHEBI:57692"/>
    </ligand>
</feature>
<evidence type="ECO:0000256" key="1">
    <source>
        <dbReference type="ARBA" id="ARBA00007532"/>
    </source>
</evidence>
<dbReference type="RefSeq" id="WP_186814518.1">
    <property type="nucleotide sequence ID" value="NZ_BJYK01000005.1"/>
</dbReference>
<feature type="domain" description="Pyridine nucleotide-disulphide oxidoreductase dimerisation" evidence="7">
    <location>
        <begin position="380"/>
        <end position="489"/>
    </location>
</feature>
<dbReference type="InterPro" id="IPR036188">
    <property type="entry name" value="FAD/NAD-bd_sf"/>
</dbReference>
<dbReference type="GO" id="GO:0050660">
    <property type="term" value="F:flavin adenine dinucleotide binding"/>
    <property type="evidence" value="ECO:0007669"/>
    <property type="project" value="TreeGrafter"/>
</dbReference>
<dbReference type="PIRSF" id="PIRSF000350">
    <property type="entry name" value="Mercury_reductase_MerA"/>
    <property type="match status" value="1"/>
</dbReference>
<keyword evidence="4 5" id="KW-0520">NAD</keyword>
<dbReference type="GO" id="GO:0004148">
    <property type="term" value="F:dihydrolipoyl dehydrogenase (NADH) activity"/>
    <property type="evidence" value="ECO:0007669"/>
    <property type="project" value="TreeGrafter"/>
</dbReference>
<dbReference type="Gene3D" id="3.50.50.60">
    <property type="entry name" value="FAD/NAD(P)-binding domain"/>
    <property type="match status" value="2"/>
</dbReference>
<dbReference type="GO" id="GO:0006103">
    <property type="term" value="P:2-oxoglutarate metabolic process"/>
    <property type="evidence" value="ECO:0007669"/>
    <property type="project" value="TreeGrafter"/>
</dbReference>
<dbReference type="InterPro" id="IPR023753">
    <property type="entry name" value="FAD/NAD-binding_dom"/>
</dbReference>
<dbReference type="EMBL" id="BJYK01000005">
    <property type="protein sequence ID" value="GEN80154.1"/>
    <property type="molecule type" value="Genomic_DNA"/>
</dbReference>
<gene>
    <name evidence="9" type="ORF">AFE02nite_18880</name>
</gene>
<dbReference type="PRINTS" id="PR00368">
    <property type="entry name" value="FADPNR"/>
</dbReference>
<dbReference type="Gene3D" id="3.30.390.30">
    <property type="match status" value="1"/>
</dbReference>
<evidence type="ECO:0000256" key="3">
    <source>
        <dbReference type="ARBA" id="ARBA00022827"/>
    </source>
</evidence>
<dbReference type="PRINTS" id="PR00411">
    <property type="entry name" value="PNDRDTASEI"/>
</dbReference>
<feature type="binding site" evidence="5">
    <location>
        <position position="128"/>
    </location>
    <ligand>
        <name>FAD</name>
        <dbReference type="ChEBI" id="CHEBI:57692"/>
    </ligand>
</feature>
<feature type="binding site" evidence="5">
    <location>
        <position position="325"/>
    </location>
    <ligand>
        <name>FAD</name>
        <dbReference type="ChEBI" id="CHEBI:57692"/>
    </ligand>
</feature>
<feature type="binding site" evidence="5">
    <location>
        <position position="65"/>
    </location>
    <ligand>
        <name>FAD</name>
        <dbReference type="ChEBI" id="CHEBI:57692"/>
    </ligand>
</feature>